<sequence>MEARLPAGSSLSLPIATPALFKAPPFRPRPSAARSNQNAHADGAPAYGPWGRGSCHVARMCVKCEGKERAEAKVGADGGMKALQDESEGEMESLKPKASAALSRESCLKLTPHKNLGPLGHLQMERMQ</sequence>
<dbReference type="EMBL" id="OX395133">
    <property type="protein sequence ID" value="CAI5782680.1"/>
    <property type="molecule type" value="Genomic_DNA"/>
</dbReference>
<evidence type="ECO:0000313" key="3">
    <source>
        <dbReference type="Proteomes" id="UP001178461"/>
    </source>
</evidence>
<proteinExistence type="predicted"/>
<evidence type="ECO:0000313" key="2">
    <source>
        <dbReference type="EMBL" id="CAI5782680.1"/>
    </source>
</evidence>
<feature type="region of interest" description="Disordered" evidence="1">
    <location>
        <begin position="21"/>
        <end position="50"/>
    </location>
</feature>
<dbReference type="AlphaFoldDB" id="A0AA35PE88"/>
<keyword evidence="3" id="KW-1185">Reference proteome</keyword>
<accession>A0AA35PE88</accession>
<reference evidence="2" key="1">
    <citation type="submission" date="2022-12" db="EMBL/GenBank/DDBJ databases">
        <authorList>
            <person name="Alioto T."/>
            <person name="Alioto T."/>
            <person name="Gomez Garrido J."/>
        </authorList>
    </citation>
    <scope>NUCLEOTIDE SEQUENCE</scope>
</reference>
<dbReference type="Proteomes" id="UP001178461">
    <property type="component" value="Chromosome 8"/>
</dbReference>
<evidence type="ECO:0000256" key="1">
    <source>
        <dbReference type="SAM" id="MobiDB-lite"/>
    </source>
</evidence>
<gene>
    <name evidence="2" type="ORF">PODLI_1B002325</name>
</gene>
<organism evidence="2 3">
    <name type="scientific">Podarcis lilfordi</name>
    <name type="common">Lilford's wall lizard</name>
    <dbReference type="NCBI Taxonomy" id="74358"/>
    <lineage>
        <taxon>Eukaryota</taxon>
        <taxon>Metazoa</taxon>
        <taxon>Chordata</taxon>
        <taxon>Craniata</taxon>
        <taxon>Vertebrata</taxon>
        <taxon>Euteleostomi</taxon>
        <taxon>Lepidosauria</taxon>
        <taxon>Squamata</taxon>
        <taxon>Bifurcata</taxon>
        <taxon>Unidentata</taxon>
        <taxon>Episquamata</taxon>
        <taxon>Laterata</taxon>
        <taxon>Lacertibaenia</taxon>
        <taxon>Lacertidae</taxon>
        <taxon>Podarcis</taxon>
    </lineage>
</organism>
<protein>
    <submittedName>
        <fullName evidence="2">Uncharacterized protein</fullName>
    </submittedName>
</protein>
<name>A0AA35PE88_9SAUR</name>